<dbReference type="Pfam" id="PF01250">
    <property type="entry name" value="Ribosomal_S6"/>
    <property type="match status" value="1"/>
</dbReference>
<dbReference type="AlphaFoldDB" id="A0A537J2L5"/>
<keyword evidence="6" id="KW-0689">Ribosomal protein</keyword>
<dbReference type="GO" id="GO:0005737">
    <property type="term" value="C:cytoplasm"/>
    <property type="evidence" value="ECO:0007669"/>
    <property type="project" value="UniProtKB-ARBA"/>
</dbReference>
<reference evidence="6 7" key="1">
    <citation type="journal article" date="2019" name="Nat. Microbiol.">
        <title>Mediterranean grassland soil C-N compound turnover is dependent on rainfall and depth, and is mediated by genomically divergent microorganisms.</title>
        <authorList>
            <person name="Diamond S."/>
            <person name="Andeer P.F."/>
            <person name="Li Z."/>
            <person name="Crits-Christoph A."/>
            <person name="Burstein D."/>
            <person name="Anantharaman K."/>
            <person name="Lane K.R."/>
            <person name="Thomas B.C."/>
            <person name="Pan C."/>
            <person name="Northen T.R."/>
            <person name="Banfield J.F."/>
        </authorList>
    </citation>
    <scope>NUCLEOTIDE SEQUENCE [LARGE SCALE GENOMIC DNA]</scope>
    <source>
        <strain evidence="6">NP_7</strain>
    </source>
</reference>
<evidence type="ECO:0000256" key="5">
    <source>
        <dbReference type="SAM" id="MobiDB-lite"/>
    </source>
</evidence>
<gene>
    <name evidence="6" type="primary">rpsF</name>
    <name evidence="6" type="ORF">E6H04_13585</name>
</gene>
<dbReference type="GO" id="GO:0070181">
    <property type="term" value="F:small ribosomal subunit rRNA binding"/>
    <property type="evidence" value="ECO:0007669"/>
    <property type="project" value="TreeGrafter"/>
</dbReference>
<evidence type="ECO:0000256" key="2">
    <source>
        <dbReference type="ARBA" id="ARBA00035104"/>
    </source>
</evidence>
<evidence type="ECO:0000313" key="7">
    <source>
        <dbReference type="Proteomes" id="UP000320048"/>
    </source>
</evidence>
<dbReference type="CDD" id="cd00473">
    <property type="entry name" value="bS6"/>
    <property type="match status" value="1"/>
</dbReference>
<sequence>LRPDLDEEGLGAALDRITQRIVEHGGATTAVERWGKRKLAYPIKKHRDGYYTLFVFTLATDRIGPLRQILGLQEDLLRFAFSTHHPKPTPAAAAAAPAQAGPPPPPVSGPTPGTAGGRPPGPAETPHV</sequence>
<dbReference type="Gene3D" id="3.30.70.60">
    <property type="match status" value="1"/>
</dbReference>
<comment type="caution">
    <text evidence="6">The sequence shown here is derived from an EMBL/GenBank/DDBJ whole genome shotgun (WGS) entry which is preliminary data.</text>
</comment>
<evidence type="ECO:0000256" key="1">
    <source>
        <dbReference type="ARBA" id="ARBA00009512"/>
    </source>
</evidence>
<evidence type="ECO:0000313" key="6">
    <source>
        <dbReference type="EMBL" id="TMI77767.1"/>
    </source>
</evidence>
<dbReference type="GO" id="GO:0006412">
    <property type="term" value="P:translation"/>
    <property type="evidence" value="ECO:0007669"/>
    <property type="project" value="InterPro"/>
</dbReference>
<organism evidence="6 7">
    <name type="scientific">Candidatus Segetimicrobium genomatis</name>
    <dbReference type="NCBI Taxonomy" id="2569760"/>
    <lineage>
        <taxon>Bacteria</taxon>
        <taxon>Bacillati</taxon>
        <taxon>Candidatus Sysuimicrobiota</taxon>
        <taxon>Candidatus Sysuimicrobiia</taxon>
        <taxon>Candidatus Sysuimicrobiales</taxon>
        <taxon>Candidatus Segetimicrobiaceae</taxon>
        <taxon>Candidatus Segetimicrobium</taxon>
    </lineage>
</organism>
<dbReference type="Proteomes" id="UP000320048">
    <property type="component" value="Unassembled WGS sequence"/>
</dbReference>
<feature type="region of interest" description="Disordered" evidence="5">
    <location>
        <begin position="83"/>
        <end position="128"/>
    </location>
</feature>
<keyword evidence="6" id="KW-0687">Ribonucleoprotein</keyword>
<feature type="non-terminal residue" evidence="6">
    <location>
        <position position="1"/>
    </location>
</feature>
<proteinExistence type="inferred from homology"/>
<dbReference type="InterPro" id="IPR014717">
    <property type="entry name" value="Transl_elong_EF1B/ribsomal_bS6"/>
</dbReference>
<feature type="compositionally biased region" description="Pro residues" evidence="5">
    <location>
        <begin position="119"/>
        <end position="128"/>
    </location>
</feature>
<dbReference type="EMBL" id="VBAO01000430">
    <property type="protein sequence ID" value="TMI77767.1"/>
    <property type="molecule type" value="Genomic_DNA"/>
</dbReference>
<dbReference type="GO" id="GO:0005840">
    <property type="term" value="C:ribosome"/>
    <property type="evidence" value="ECO:0007669"/>
    <property type="project" value="UniProtKB-KW"/>
</dbReference>
<dbReference type="PANTHER" id="PTHR21011">
    <property type="entry name" value="MITOCHONDRIAL 28S RIBOSOMAL PROTEIN S6"/>
    <property type="match status" value="1"/>
</dbReference>
<evidence type="ECO:0000256" key="4">
    <source>
        <dbReference type="ARBA" id="ARBA00035520"/>
    </source>
</evidence>
<evidence type="ECO:0000256" key="3">
    <source>
        <dbReference type="ARBA" id="ARBA00035294"/>
    </source>
</evidence>
<dbReference type="HAMAP" id="MF_00360">
    <property type="entry name" value="Ribosomal_bS6"/>
    <property type="match status" value="1"/>
</dbReference>
<dbReference type="SUPFAM" id="SSF54995">
    <property type="entry name" value="Ribosomal protein S6"/>
    <property type="match status" value="1"/>
</dbReference>
<dbReference type="NCBIfam" id="TIGR00166">
    <property type="entry name" value="S6"/>
    <property type="match status" value="1"/>
</dbReference>
<comment type="similarity">
    <text evidence="1">Belongs to the bacterial ribosomal protein bS6 family.</text>
</comment>
<accession>A0A537J2L5</accession>
<dbReference type="InterPro" id="IPR035980">
    <property type="entry name" value="Ribosomal_bS6_sf"/>
</dbReference>
<protein>
    <recommendedName>
        <fullName evidence="3">Small ribosomal subunit protein bS6</fullName>
    </recommendedName>
    <alternativeName>
        <fullName evidence="4">30S ribosomal protein S6</fullName>
    </alternativeName>
</protein>
<feature type="compositionally biased region" description="Pro residues" evidence="5">
    <location>
        <begin position="100"/>
        <end position="109"/>
    </location>
</feature>
<dbReference type="GO" id="GO:0003735">
    <property type="term" value="F:structural constituent of ribosome"/>
    <property type="evidence" value="ECO:0007669"/>
    <property type="project" value="InterPro"/>
</dbReference>
<name>A0A537J2L5_9BACT</name>
<dbReference type="PANTHER" id="PTHR21011:SF1">
    <property type="entry name" value="SMALL RIBOSOMAL SUBUNIT PROTEIN BS6M"/>
    <property type="match status" value="1"/>
</dbReference>
<comment type="function">
    <text evidence="2">Binds together with bS18 to 16S ribosomal RNA.</text>
</comment>
<dbReference type="InterPro" id="IPR000529">
    <property type="entry name" value="Ribosomal_bS6"/>
</dbReference>
<feature type="compositionally biased region" description="Low complexity" evidence="5">
    <location>
        <begin position="90"/>
        <end position="99"/>
    </location>
</feature>
<dbReference type="InterPro" id="IPR020814">
    <property type="entry name" value="Ribosomal_S6_plastid/chlpt"/>
</dbReference>